<evidence type="ECO:0000256" key="4">
    <source>
        <dbReference type="ARBA" id="ARBA00023136"/>
    </source>
</evidence>
<keyword evidence="4" id="KW-0472">Membrane</keyword>
<proteinExistence type="predicted"/>
<evidence type="ECO:0000256" key="3">
    <source>
        <dbReference type="ARBA" id="ARBA00022989"/>
    </source>
</evidence>
<dbReference type="InterPro" id="IPR007829">
    <property type="entry name" value="TM2"/>
</dbReference>
<evidence type="ECO:0000256" key="1">
    <source>
        <dbReference type="ARBA" id="ARBA00004141"/>
    </source>
</evidence>
<protein>
    <recommendedName>
        <fullName evidence="6">TM2 domain-containing protein</fullName>
    </recommendedName>
</protein>
<gene>
    <name evidence="7" type="ORF">GCM10020260_02690</name>
</gene>
<comment type="subcellular location">
    <subcellularLocation>
        <location evidence="1">Membrane</location>
        <topology evidence="1">Multi-pass membrane protein</topology>
    </subcellularLocation>
</comment>
<organism evidence="7 8">
    <name type="scientific">Nesterenkonia halobia</name>
    <dbReference type="NCBI Taxonomy" id="37922"/>
    <lineage>
        <taxon>Bacteria</taxon>
        <taxon>Bacillati</taxon>
        <taxon>Actinomycetota</taxon>
        <taxon>Actinomycetes</taxon>
        <taxon>Micrococcales</taxon>
        <taxon>Micrococcaceae</taxon>
        <taxon>Nesterenkonia</taxon>
    </lineage>
</organism>
<evidence type="ECO:0000313" key="7">
    <source>
        <dbReference type="EMBL" id="GAA3279484.1"/>
    </source>
</evidence>
<feature type="region of interest" description="Disordered" evidence="5">
    <location>
        <begin position="1"/>
        <end position="24"/>
    </location>
</feature>
<dbReference type="InterPro" id="IPR050932">
    <property type="entry name" value="TM2D1-3-like"/>
</dbReference>
<dbReference type="Pfam" id="PF05154">
    <property type="entry name" value="TM2"/>
    <property type="match status" value="1"/>
</dbReference>
<keyword evidence="8" id="KW-1185">Reference proteome</keyword>
<evidence type="ECO:0000256" key="2">
    <source>
        <dbReference type="ARBA" id="ARBA00022692"/>
    </source>
</evidence>
<feature type="domain" description="TM2" evidence="6">
    <location>
        <begin position="144"/>
        <end position="193"/>
    </location>
</feature>
<dbReference type="PANTHER" id="PTHR21016">
    <property type="entry name" value="BETA-AMYLOID BINDING PROTEIN-RELATED"/>
    <property type="match status" value="1"/>
</dbReference>
<name>A0ABP6R7D2_9MICC</name>
<accession>A0ABP6R7D2</accession>
<keyword evidence="3" id="KW-1133">Transmembrane helix</keyword>
<dbReference type="Proteomes" id="UP001501736">
    <property type="component" value="Unassembled WGS sequence"/>
</dbReference>
<keyword evidence="2" id="KW-0812">Transmembrane</keyword>
<evidence type="ECO:0000259" key="6">
    <source>
        <dbReference type="Pfam" id="PF05154"/>
    </source>
</evidence>
<sequence length="209" mass="21591">MLSWLRDHPQNLAEAHRQASQGAQGPVQRLAALVQESGNPDDADAVLIVVDGRPVGCIDRELATTCAPALRSLRAQGVDVEVPVMLHGPGQASVGIPHPASLAAPQQAPSASVAGAPAPVNQGGVTVVNTVSGPAVAGYAPGPPKSFAAAVLLSLFLGTLGVDRFYLGHVGLGVAKLLLSWMTFGIWQLIDLIVIICKGTPALRAIRWE</sequence>
<reference evidence="8" key="1">
    <citation type="journal article" date="2019" name="Int. J. Syst. Evol. Microbiol.">
        <title>The Global Catalogue of Microorganisms (GCM) 10K type strain sequencing project: providing services to taxonomists for standard genome sequencing and annotation.</title>
        <authorList>
            <consortium name="The Broad Institute Genomics Platform"/>
            <consortium name="The Broad Institute Genome Sequencing Center for Infectious Disease"/>
            <person name="Wu L."/>
            <person name="Ma J."/>
        </authorList>
    </citation>
    <scope>NUCLEOTIDE SEQUENCE [LARGE SCALE GENOMIC DNA]</scope>
    <source>
        <strain evidence="8">JCM 11483</strain>
    </source>
</reference>
<dbReference type="EMBL" id="BAAAYG010000002">
    <property type="protein sequence ID" value="GAA3279484.1"/>
    <property type="molecule type" value="Genomic_DNA"/>
</dbReference>
<evidence type="ECO:0000313" key="8">
    <source>
        <dbReference type="Proteomes" id="UP001501736"/>
    </source>
</evidence>
<comment type="caution">
    <text evidence="7">The sequence shown here is derived from an EMBL/GenBank/DDBJ whole genome shotgun (WGS) entry which is preliminary data.</text>
</comment>
<feature type="compositionally biased region" description="Basic and acidic residues" evidence="5">
    <location>
        <begin position="1"/>
        <end position="17"/>
    </location>
</feature>
<dbReference type="PANTHER" id="PTHR21016:SF25">
    <property type="entry name" value="TM2 DOMAIN-CONTAINING PROTEIN DDB_G0277895-RELATED"/>
    <property type="match status" value="1"/>
</dbReference>
<evidence type="ECO:0000256" key="5">
    <source>
        <dbReference type="SAM" id="MobiDB-lite"/>
    </source>
</evidence>